<evidence type="ECO:0000256" key="2">
    <source>
        <dbReference type="ARBA" id="ARBA00006824"/>
    </source>
</evidence>
<protein>
    <recommendedName>
        <fullName evidence="9">Protein SYM1</fullName>
    </recommendedName>
</protein>
<reference evidence="7 8" key="1">
    <citation type="journal article" date="2020" name="ISME J.">
        <title>Uncovering the hidden diversity of litter-decomposition mechanisms in mushroom-forming fungi.</title>
        <authorList>
            <person name="Floudas D."/>
            <person name="Bentzer J."/>
            <person name="Ahren D."/>
            <person name="Johansson T."/>
            <person name="Persson P."/>
            <person name="Tunlid A."/>
        </authorList>
    </citation>
    <scope>NUCLEOTIDE SEQUENCE [LARGE SCALE GENOMIC DNA]</scope>
    <source>
        <strain evidence="7 8">CBS 101986</strain>
    </source>
</reference>
<dbReference type="InterPro" id="IPR007248">
    <property type="entry name" value="Mpv17_PMP22"/>
</dbReference>
<keyword evidence="8" id="KW-1185">Reference proteome</keyword>
<proteinExistence type="inferred from homology"/>
<name>A0A8H5AR92_9AGAR</name>
<dbReference type="AlphaFoldDB" id="A0A8H5AR92"/>
<sequence>MISFANALQLTYRRTPSSSFPSANSLRSVSLTKKLDGPPPPSIQVRLSLADVLPTRVILTLRAALLRRPMVAQCATAAVLFGAGDVVAQQIVEGRGSKHDFMRTARLTFYGGAIFGPLMTKWYQLLNRIKFPSQTKAVIYRVWLDQALLTPAAVAFFYGTMSVLEFKPEEAVDRVKAIINFAIVPPHLRFLVVSVVSLFWNTYLSASNASQAAAQEHQHDGEKLRDPVSVD</sequence>
<dbReference type="GO" id="GO:0005739">
    <property type="term" value="C:mitochondrion"/>
    <property type="evidence" value="ECO:0007669"/>
    <property type="project" value="TreeGrafter"/>
</dbReference>
<keyword evidence="3" id="KW-0812">Transmembrane</keyword>
<evidence type="ECO:0000256" key="1">
    <source>
        <dbReference type="ARBA" id="ARBA00004141"/>
    </source>
</evidence>
<evidence type="ECO:0000313" key="7">
    <source>
        <dbReference type="EMBL" id="KAF5309439.1"/>
    </source>
</evidence>
<organism evidence="7 8">
    <name type="scientific">Psilocybe cf. subviscida</name>
    <dbReference type="NCBI Taxonomy" id="2480587"/>
    <lineage>
        <taxon>Eukaryota</taxon>
        <taxon>Fungi</taxon>
        <taxon>Dikarya</taxon>
        <taxon>Basidiomycota</taxon>
        <taxon>Agaricomycotina</taxon>
        <taxon>Agaricomycetes</taxon>
        <taxon>Agaricomycetidae</taxon>
        <taxon>Agaricales</taxon>
        <taxon>Agaricineae</taxon>
        <taxon>Strophariaceae</taxon>
        <taxon>Psilocybe</taxon>
    </lineage>
</organism>
<dbReference type="Pfam" id="PF04117">
    <property type="entry name" value="Mpv17_PMP22"/>
    <property type="match status" value="1"/>
</dbReference>
<evidence type="ECO:0000256" key="4">
    <source>
        <dbReference type="ARBA" id="ARBA00022989"/>
    </source>
</evidence>
<dbReference type="OrthoDB" id="430207at2759"/>
<evidence type="ECO:0000256" key="6">
    <source>
        <dbReference type="RuleBase" id="RU363053"/>
    </source>
</evidence>
<dbReference type="PANTHER" id="PTHR11266:SF17">
    <property type="entry name" value="PROTEIN MPV17"/>
    <property type="match status" value="1"/>
</dbReference>
<evidence type="ECO:0008006" key="9">
    <source>
        <dbReference type="Google" id="ProtNLM"/>
    </source>
</evidence>
<gene>
    <name evidence="7" type="ORF">D9619_012458</name>
</gene>
<evidence type="ECO:0000256" key="3">
    <source>
        <dbReference type="ARBA" id="ARBA00022692"/>
    </source>
</evidence>
<evidence type="ECO:0000313" key="8">
    <source>
        <dbReference type="Proteomes" id="UP000567179"/>
    </source>
</evidence>
<accession>A0A8H5AR92</accession>
<dbReference type="Proteomes" id="UP000567179">
    <property type="component" value="Unassembled WGS sequence"/>
</dbReference>
<dbReference type="GO" id="GO:0016020">
    <property type="term" value="C:membrane"/>
    <property type="evidence" value="ECO:0007669"/>
    <property type="project" value="UniProtKB-SubCell"/>
</dbReference>
<keyword evidence="5" id="KW-0472">Membrane</keyword>
<comment type="caution">
    <text evidence="7">The sequence shown here is derived from an EMBL/GenBank/DDBJ whole genome shotgun (WGS) entry which is preliminary data.</text>
</comment>
<dbReference type="PANTHER" id="PTHR11266">
    <property type="entry name" value="PEROXISOMAL MEMBRANE PROTEIN 2, PXMP2 MPV17"/>
    <property type="match status" value="1"/>
</dbReference>
<dbReference type="EMBL" id="JAACJJ010000059">
    <property type="protein sequence ID" value="KAF5309439.1"/>
    <property type="molecule type" value="Genomic_DNA"/>
</dbReference>
<comment type="similarity">
    <text evidence="2 6">Belongs to the peroxisomal membrane protein PXMP2/4 family.</text>
</comment>
<keyword evidence="4" id="KW-1133">Transmembrane helix</keyword>
<evidence type="ECO:0000256" key="5">
    <source>
        <dbReference type="ARBA" id="ARBA00023136"/>
    </source>
</evidence>
<comment type="subcellular location">
    <subcellularLocation>
        <location evidence="1">Membrane</location>
        <topology evidence="1">Multi-pass membrane protein</topology>
    </subcellularLocation>
</comment>